<keyword evidence="1" id="KW-1133">Transmembrane helix</keyword>
<proteinExistence type="predicted"/>
<keyword evidence="3" id="KW-1185">Reference proteome</keyword>
<dbReference type="OrthoDB" id="5047890at2759"/>
<gene>
    <name evidence="2" type="ORF">CEP54_014683</name>
</gene>
<sequence>MVLLQQIAVMIGSAATCCIVAIGMALFSASSPPKPETPLLSPYALICRSHKRIARLHHSTPDKPVTLFSVLHLDHTKPPFHPADDCAYPYSPNYKAARRAISEAWVGATDEFDGDMRQWRDAFADAALTLLNDTSRAIYMKDVLPKMEAAKGNPDKVWLDICAKL</sequence>
<evidence type="ECO:0000256" key="1">
    <source>
        <dbReference type="SAM" id="Phobius"/>
    </source>
</evidence>
<dbReference type="EMBL" id="NKCI01000291">
    <property type="protein sequence ID" value="RSL44434.1"/>
    <property type="molecule type" value="Genomic_DNA"/>
</dbReference>
<keyword evidence="1" id="KW-0472">Membrane</keyword>
<name>A0A428NUF5_9HYPO</name>
<dbReference type="Proteomes" id="UP000288168">
    <property type="component" value="Unassembled WGS sequence"/>
</dbReference>
<keyword evidence="1" id="KW-0812">Transmembrane</keyword>
<evidence type="ECO:0000313" key="3">
    <source>
        <dbReference type="Proteomes" id="UP000288168"/>
    </source>
</evidence>
<evidence type="ECO:0000313" key="2">
    <source>
        <dbReference type="EMBL" id="RSL44434.1"/>
    </source>
</evidence>
<protein>
    <submittedName>
        <fullName evidence="2">Uncharacterized protein</fullName>
    </submittedName>
</protein>
<organism evidence="2 3">
    <name type="scientific">Fusarium duplospermum</name>
    <dbReference type="NCBI Taxonomy" id="1325734"/>
    <lineage>
        <taxon>Eukaryota</taxon>
        <taxon>Fungi</taxon>
        <taxon>Dikarya</taxon>
        <taxon>Ascomycota</taxon>
        <taxon>Pezizomycotina</taxon>
        <taxon>Sordariomycetes</taxon>
        <taxon>Hypocreomycetidae</taxon>
        <taxon>Hypocreales</taxon>
        <taxon>Nectriaceae</taxon>
        <taxon>Fusarium</taxon>
        <taxon>Fusarium solani species complex</taxon>
    </lineage>
</organism>
<feature type="transmembrane region" description="Helical" evidence="1">
    <location>
        <begin position="7"/>
        <end position="27"/>
    </location>
</feature>
<reference evidence="2 3" key="1">
    <citation type="submission" date="2017-06" db="EMBL/GenBank/DDBJ databases">
        <title>Comparative genomic analysis of Ambrosia Fusariam Clade fungi.</title>
        <authorList>
            <person name="Stajich J.E."/>
            <person name="Carrillo J."/>
            <person name="Kijimoto T."/>
            <person name="Eskalen A."/>
            <person name="O'Donnell K."/>
            <person name="Kasson M."/>
        </authorList>
    </citation>
    <scope>NUCLEOTIDE SEQUENCE [LARGE SCALE GENOMIC DNA]</scope>
    <source>
        <strain evidence="2 3">NRRL62584</strain>
    </source>
</reference>
<comment type="caution">
    <text evidence="2">The sequence shown here is derived from an EMBL/GenBank/DDBJ whole genome shotgun (WGS) entry which is preliminary data.</text>
</comment>
<accession>A0A428NUF5</accession>
<dbReference type="AlphaFoldDB" id="A0A428NUF5"/>